<dbReference type="FunFam" id="3.20.20.380:FF:000001">
    <property type="entry name" value="Copper homeostasis protein CutC"/>
    <property type="match status" value="1"/>
</dbReference>
<evidence type="ECO:0000313" key="3">
    <source>
        <dbReference type="EMBL" id="HJB27990.1"/>
    </source>
</evidence>
<accession>A0A9D2RWM8</accession>
<dbReference type="Gene3D" id="3.20.20.380">
    <property type="entry name" value="Copper homeostasis (CutC) domain"/>
    <property type="match status" value="1"/>
</dbReference>
<dbReference type="PANTHER" id="PTHR12598">
    <property type="entry name" value="COPPER HOMEOSTASIS PROTEIN CUTC"/>
    <property type="match status" value="1"/>
</dbReference>
<comment type="caution">
    <text evidence="3">The sequence shown here is derived from an EMBL/GenBank/DDBJ whole genome shotgun (WGS) entry which is preliminary data.</text>
</comment>
<protein>
    <recommendedName>
        <fullName evidence="2">PF03932 family protein CutC</fullName>
    </recommendedName>
</protein>
<keyword evidence="2" id="KW-0963">Cytoplasm</keyword>
<dbReference type="GO" id="GO:0005737">
    <property type="term" value="C:cytoplasm"/>
    <property type="evidence" value="ECO:0007669"/>
    <property type="project" value="UniProtKB-SubCell"/>
</dbReference>
<reference evidence="3" key="2">
    <citation type="submission" date="2021-04" db="EMBL/GenBank/DDBJ databases">
        <authorList>
            <person name="Gilroy R."/>
        </authorList>
    </citation>
    <scope>NUCLEOTIDE SEQUENCE</scope>
    <source>
        <strain evidence="3">ChiSjej1B19-5720</strain>
    </source>
</reference>
<name>A0A9D2RWM8_9FIRM</name>
<comment type="subcellular location">
    <subcellularLocation>
        <location evidence="2">Cytoplasm</location>
    </subcellularLocation>
</comment>
<dbReference type="Proteomes" id="UP000823842">
    <property type="component" value="Unassembled WGS sequence"/>
</dbReference>
<evidence type="ECO:0000313" key="4">
    <source>
        <dbReference type="Proteomes" id="UP000823842"/>
    </source>
</evidence>
<organism evidence="3 4">
    <name type="scientific">Candidatus Blautia faecavium</name>
    <dbReference type="NCBI Taxonomy" id="2838487"/>
    <lineage>
        <taxon>Bacteria</taxon>
        <taxon>Bacillati</taxon>
        <taxon>Bacillota</taxon>
        <taxon>Clostridia</taxon>
        <taxon>Lachnospirales</taxon>
        <taxon>Lachnospiraceae</taxon>
        <taxon>Blautia</taxon>
    </lineage>
</organism>
<dbReference type="HAMAP" id="MF_00795">
    <property type="entry name" value="CutC"/>
    <property type="match status" value="1"/>
</dbReference>
<dbReference type="InterPro" id="IPR036822">
    <property type="entry name" value="CutC-like_dom_sf"/>
</dbReference>
<reference evidence="3" key="1">
    <citation type="journal article" date="2021" name="PeerJ">
        <title>Extensive microbial diversity within the chicken gut microbiome revealed by metagenomics and culture.</title>
        <authorList>
            <person name="Gilroy R."/>
            <person name="Ravi A."/>
            <person name="Getino M."/>
            <person name="Pursley I."/>
            <person name="Horton D.L."/>
            <person name="Alikhan N.F."/>
            <person name="Baker D."/>
            <person name="Gharbi K."/>
            <person name="Hall N."/>
            <person name="Watson M."/>
            <person name="Adriaenssens E.M."/>
            <person name="Foster-Nyarko E."/>
            <person name="Jarju S."/>
            <person name="Secka A."/>
            <person name="Antonio M."/>
            <person name="Oren A."/>
            <person name="Chaudhuri R.R."/>
            <person name="La Ragione R."/>
            <person name="Hildebrand F."/>
            <person name="Pallen M.J."/>
        </authorList>
    </citation>
    <scope>NUCLEOTIDE SEQUENCE</scope>
    <source>
        <strain evidence="3">ChiSjej1B19-5720</strain>
    </source>
</reference>
<comment type="caution">
    <text evidence="2">Once thought to be involved in copper homeostasis, experiments in E.coli have shown this is not the case.</text>
</comment>
<dbReference type="PANTHER" id="PTHR12598:SF0">
    <property type="entry name" value="COPPER HOMEOSTASIS PROTEIN CUTC HOMOLOG"/>
    <property type="match status" value="1"/>
</dbReference>
<dbReference type="EMBL" id="DWYZ01000087">
    <property type="protein sequence ID" value="HJB27990.1"/>
    <property type="molecule type" value="Genomic_DNA"/>
</dbReference>
<dbReference type="Pfam" id="PF03932">
    <property type="entry name" value="CutC"/>
    <property type="match status" value="1"/>
</dbReference>
<gene>
    <name evidence="2" type="primary">cutC</name>
    <name evidence="3" type="ORF">IAA06_04260</name>
</gene>
<comment type="similarity">
    <text evidence="1 2">Belongs to the CutC family.</text>
</comment>
<proteinExistence type="inferred from homology"/>
<dbReference type="AlphaFoldDB" id="A0A9D2RWM8"/>
<dbReference type="SUPFAM" id="SSF110395">
    <property type="entry name" value="CutC-like"/>
    <property type="match status" value="1"/>
</dbReference>
<dbReference type="GO" id="GO:0005507">
    <property type="term" value="F:copper ion binding"/>
    <property type="evidence" value="ECO:0007669"/>
    <property type="project" value="TreeGrafter"/>
</dbReference>
<dbReference type="InterPro" id="IPR005627">
    <property type="entry name" value="CutC-like"/>
</dbReference>
<evidence type="ECO:0000256" key="2">
    <source>
        <dbReference type="HAMAP-Rule" id="MF_00795"/>
    </source>
</evidence>
<evidence type="ECO:0000256" key="1">
    <source>
        <dbReference type="ARBA" id="ARBA00007768"/>
    </source>
</evidence>
<sequence length="254" mass="27882">MNEYILECCIDSVNSAVNAEKGGADRLELCGNLVIGGTTPSPCLFKEVRKHTDIPVHVLIRPRFGDFCYNAYEMEIMCSEIRMFRELGADAAVIGVLCPDGTLNKEAMKRLVEAAGEMKITLHRAFDVCKDPYAAMEEAISLGIHTILTSGQGNTCLAGRELIKDLAQRGNGRIEIMAGAGVDASVIRCLAAEIPIKCFHMSGKITRDSSMKYRKQGVNMGLPSLSEFEIWETSQEKVREAKNALEEIQMQSGT</sequence>